<dbReference type="Proteomes" id="UP001162741">
    <property type="component" value="Chromosome"/>
</dbReference>
<evidence type="ECO:0000313" key="1">
    <source>
        <dbReference type="EMBL" id="UYQ92271.1"/>
    </source>
</evidence>
<protein>
    <submittedName>
        <fullName evidence="1">Uncharacterized protein</fullName>
    </submittedName>
</protein>
<sequence>MKKVTTQIARVQEAAAISVGQIILDNSHYLTIWGYLQTADGWKRCDFVTNYEVLNNMFRAMEEKSEAVQMAIVQKLEQMQDGPELIDLEAQFGAPVVFDNIRFSLSKPHYTREDEWVDYVNEYCFYIDSAEVLPAPAAPYTEEIGNCMSQLAQCYSLYLGYLELEFDEASARQDAALTDDVKFTLAYYAWKQEGN</sequence>
<keyword evidence="2" id="KW-1185">Reference proteome</keyword>
<dbReference type="RefSeq" id="WP_264280563.1">
    <property type="nucleotide sequence ID" value="NZ_CP107006.1"/>
</dbReference>
<gene>
    <name evidence="1" type="ORF">MKQ68_19480</name>
</gene>
<reference evidence="1" key="1">
    <citation type="submission" date="2022-10" db="EMBL/GenBank/DDBJ databases">
        <title>Chitinophaga sp. nov., isolated from soil.</title>
        <authorList>
            <person name="Jeon C.O."/>
        </authorList>
    </citation>
    <scope>NUCLEOTIDE SEQUENCE</scope>
    <source>
        <strain evidence="1">R8</strain>
    </source>
</reference>
<evidence type="ECO:0000313" key="2">
    <source>
        <dbReference type="Proteomes" id="UP001162741"/>
    </source>
</evidence>
<dbReference type="EMBL" id="CP107006">
    <property type="protein sequence ID" value="UYQ92271.1"/>
    <property type="molecule type" value="Genomic_DNA"/>
</dbReference>
<accession>A0ABY6IY12</accession>
<name>A0ABY6IY12_9BACT</name>
<organism evidence="1 2">
    <name type="scientific">Chitinophaga horti</name>
    <dbReference type="NCBI Taxonomy" id="2920382"/>
    <lineage>
        <taxon>Bacteria</taxon>
        <taxon>Pseudomonadati</taxon>
        <taxon>Bacteroidota</taxon>
        <taxon>Chitinophagia</taxon>
        <taxon>Chitinophagales</taxon>
        <taxon>Chitinophagaceae</taxon>
        <taxon>Chitinophaga</taxon>
    </lineage>
</organism>
<proteinExistence type="predicted"/>